<evidence type="ECO:0000313" key="2">
    <source>
        <dbReference type="EMBL" id="KAK9269513.1"/>
    </source>
</evidence>
<dbReference type="EMBL" id="JBBPBK010000015">
    <property type="protein sequence ID" value="KAK9269513.1"/>
    <property type="molecule type" value="Genomic_DNA"/>
</dbReference>
<evidence type="ECO:0000313" key="3">
    <source>
        <dbReference type="Proteomes" id="UP001415857"/>
    </source>
</evidence>
<reference evidence="2 3" key="1">
    <citation type="journal article" date="2024" name="Plant J.">
        <title>Genome sequences and population genomics reveal climatic adaptation and genomic divergence between two closely related sweetgum species.</title>
        <authorList>
            <person name="Xu W.Q."/>
            <person name="Ren C.Q."/>
            <person name="Zhang X.Y."/>
            <person name="Comes H.P."/>
            <person name="Liu X.H."/>
            <person name="Li Y.G."/>
            <person name="Kettle C.J."/>
            <person name="Jalonen R."/>
            <person name="Gaisberger H."/>
            <person name="Ma Y.Z."/>
            <person name="Qiu Y.X."/>
        </authorList>
    </citation>
    <scope>NUCLEOTIDE SEQUENCE [LARGE SCALE GENOMIC DNA]</scope>
    <source>
        <strain evidence="2">Hangzhou</strain>
    </source>
</reference>
<proteinExistence type="predicted"/>
<feature type="region of interest" description="Disordered" evidence="1">
    <location>
        <begin position="1"/>
        <end position="73"/>
    </location>
</feature>
<feature type="compositionally biased region" description="Basic and acidic residues" evidence="1">
    <location>
        <begin position="266"/>
        <end position="283"/>
    </location>
</feature>
<accession>A0AAP0NB86</accession>
<feature type="compositionally biased region" description="Basic and acidic residues" evidence="1">
    <location>
        <begin position="236"/>
        <end position="258"/>
    </location>
</feature>
<dbReference type="AlphaFoldDB" id="A0AAP0NB86"/>
<protein>
    <submittedName>
        <fullName evidence="2">Uncharacterized protein</fullName>
    </submittedName>
</protein>
<keyword evidence="3" id="KW-1185">Reference proteome</keyword>
<gene>
    <name evidence="2" type="ORF">L1049_001288</name>
</gene>
<dbReference type="PANTHER" id="PTHR36056:SF1">
    <property type="entry name" value="PROTEIN, PUTATIVE-RELATED"/>
    <property type="match status" value="1"/>
</dbReference>
<dbReference type="PANTHER" id="PTHR36056">
    <property type="entry name" value="PROTEIN, PUTATIVE-RELATED"/>
    <property type="match status" value="1"/>
</dbReference>
<comment type="caution">
    <text evidence="2">The sequence shown here is derived from an EMBL/GenBank/DDBJ whole genome shotgun (WGS) entry which is preliminary data.</text>
</comment>
<sequence>MHARHRSPGNGYRSNSMGMAVASSRISPEGSIRGHGHGHGMYNSDYRNFNRSFGRGHPKSYQPPQPPPRRGGDIFMEAGRLAAEYLVSKGLLPPSSLPSKWQNASFKKPVGDFQEFRPQEGEDLQLPPEGRTSALARLGNVVPDAGSARRRISDDYNPTGSRNPMRGRRRIGSFRNYGSDWGRENGRSGSWSDKARTSPDTEGDEDSVSEHHEEQQGGKDGGGGGVQNLHPSELAPKSDDAGNSKSELEKHQTADDMGPKATSSGSEKDLPLETEGELTKESDDLGSFDTGTGEVKDGASNDETGKQSATEGSPIQHGAMECDPGGQNFTDLLRFCKFAKVPTKTRSSLRGLKAEVAPVTEEGNTSDMGPPTGSGVPLEDDTAGGFSGDALSNLSHTSKCIDSDSSKAPSVQSVEEVGELSLAYAVEQGKCMRSQSFPDRAFMYEQASSQGPPGYGRCSSMGSMVKERGEKRSVQHSDIGEGSKKPREWLPHMLTQDDGYFHLAKLSEKEPSSQEERASPGERVIVAIDQKSSGDISLFPKGGDEPCIEYVEEKPLLSSSFKICDLNLMEASDVNENHDGDPIFIYPSISESKKEAAPVDIDLSISNKCNISNEYGRHAADGKEVEVIDLENDSAEEDKPLNNSERKTETVYSGLESFPNHAQNTSDIPDGQDGYGLMISELLGADISNCPSIPADINSLHNEMGLHNGEGILGEDDSIYMSLGEIPISYLRAWEQPAQEYEKPF</sequence>
<organism evidence="2 3">
    <name type="scientific">Liquidambar formosana</name>
    <name type="common">Formosan gum</name>
    <dbReference type="NCBI Taxonomy" id="63359"/>
    <lineage>
        <taxon>Eukaryota</taxon>
        <taxon>Viridiplantae</taxon>
        <taxon>Streptophyta</taxon>
        <taxon>Embryophyta</taxon>
        <taxon>Tracheophyta</taxon>
        <taxon>Spermatophyta</taxon>
        <taxon>Magnoliopsida</taxon>
        <taxon>eudicotyledons</taxon>
        <taxon>Gunneridae</taxon>
        <taxon>Pentapetalae</taxon>
        <taxon>Saxifragales</taxon>
        <taxon>Altingiaceae</taxon>
        <taxon>Liquidambar</taxon>
    </lineage>
</organism>
<dbReference type="Proteomes" id="UP001415857">
    <property type="component" value="Unassembled WGS sequence"/>
</dbReference>
<feature type="compositionally biased region" description="Basic and acidic residues" evidence="1">
    <location>
        <begin position="208"/>
        <end position="217"/>
    </location>
</feature>
<feature type="compositionally biased region" description="Basic and acidic residues" evidence="1">
    <location>
        <begin position="294"/>
        <end position="305"/>
    </location>
</feature>
<feature type="region of interest" description="Disordered" evidence="1">
    <location>
        <begin position="142"/>
        <end position="323"/>
    </location>
</feature>
<dbReference type="InterPro" id="IPR040276">
    <property type="entry name" value="At4g26450-like"/>
</dbReference>
<name>A0AAP0NB86_LIQFO</name>
<evidence type="ECO:0000256" key="1">
    <source>
        <dbReference type="SAM" id="MobiDB-lite"/>
    </source>
</evidence>